<name>A0A1M8A6E9_MALS4</name>
<proteinExistence type="predicted"/>
<dbReference type="STRING" id="1230383.A0A1M8A6E9"/>
<dbReference type="PANTHER" id="PTHR13237">
    <property type="entry name" value="SOMETHING ABOUT SILENCING PROTEIN 10-RELATED"/>
    <property type="match status" value="1"/>
</dbReference>
<feature type="region of interest" description="Disordered" evidence="1">
    <location>
        <begin position="161"/>
        <end position="180"/>
    </location>
</feature>
<organism evidence="2 3">
    <name type="scientific">Malassezia sympodialis (strain ATCC 42132)</name>
    <name type="common">Atopic eczema-associated yeast</name>
    <dbReference type="NCBI Taxonomy" id="1230383"/>
    <lineage>
        <taxon>Eukaryota</taxon>
        <taxon>Fungi</taxon>
        <taxon>Dikarya</taxon>
        <taxon>Basidiomycota</taxon>
        <taxon>Ustilaginomycotina</taxon>
        <taxon>Malasseziomycetes</taxon>
        <taxon>Malasseziales</taxon>
        <taxon>Malasseziaceae</taxon>
        <taxon>Malassezia</taxon>
    </lineage>
</organism>
<feature type="compositionally biased region" description="Basic residues" evidence="1">
    <location>
        <begin position="361"/>
        <end position="379"/>
    </location>
</feature>
<dbReference type="VEuPathDB" id="FungiDB:MSYG_2365"/>
<sequence>MSVNAAQAQSQQFRELVKDLRTNVKDVVSLTEKLGDTLGRGDLDHPDGLSLLTVKVDALLSYIHHVVLLGAHRLSGKSYEEDPGKKYIQNLVKLRLCLEKLRPMETRLRYQVEKLLQSVAAEEKHAIQEASEGMKTDVDETDNVEDDELDKLAFRPNPHAMAAASKPTESHVAEDAKEEADVYRPPKLAPMMYDPDAHVSRKQRNKDRQPSRNAALLADLSAGMSSNPYEMSVAGVGGGHAVGMAGSSRARALRRMEEFEEDNYKRLSLSKKDAKRRRRDEQDVALGGLGLSSHGNRIGGGVEEEFGDLLRGSDRDERRRQRGDGQDAYYLLQKRSKLPSTLSRAKEHTQTAGELGEGRASTHKFKKAMRNHKRKSRAT</sequence>
<feature type="region of interest" description="Disordered" evidence="1">
    <location>
        <begin position="271"/>
        <end position="379"/>
    </location>
</feature>
<keyword evidence="3" id="KW-1185">Reference proteome</keyword>
<evidence type="ECO:0000256" key="1">
    <source>
        <dbReference type="SAM" id="MobiDB-lite"/>
    </source>
</evidence>
<dbReference type="InterPro" id="IPR007146">
    <property type="entry name" value="Sas10/Utp3/C1D"/>
</dbReference>
<protein>
    <submittedName>
        <fullName evidence="2">Similar to S.cerevisiae protein LCP5 (Essential protein involved in maturation of 18S rRNA)</fullName>
    </submittedName>
</protein>
<dbReference type="AlphaFoldDB" id="A0A1M8A6E9"/>
<dbReference type="EMBL" id="LT671823">
    <property type="protein sequence ID" value="SHO78023.1"/>
    <property type="molecule type" value="Genomic_DNA"/>
</dbReference>
<dbReference type="OrthoDB" id="203440at2759"/>
<accession>A0A1M8A6E9</accession>
<reference evidence="3" key="1">
    <citation type="journal article" date="2017" name="Nucleic Acids Res.">
        <title>Proteogenomics produces comprehensive and highly accurate protein-coding gene annotation in a complete genome assembly of Malassezia sympodialis.</title>
        <authorList>
            <person name="Zhu Y."/>
            <person name="Engstroem P.G."/>
            <person name="Tellgren-Roth C."/>
            <person name="Baudo C.D."/>
            <person name="Kennell J.C."/>
            <person name="Sun S."/>
            <person name="Billmyre R.B."/>
            <person name="Schroeder M.S."/>
            <person name="Andersson A."/>
            <person name="Holm T."/>
            <person name="Sigurgeirsson B."/>
            <person name="Wu G."/>
            <person name="Sankaranarayanan S.R."/>
            <person name="Siddharthan R."/>
            <person name="Sanyal K."/>
            <person name="Lundeberg J."/>
            <person name="Nystedt B."/>
            <person name="Boekhout T."/>
            <person name="Dawson T.L. Jr."/>
            <person name="Heitman J."/>
            <person name="Scheynius A."/>
            <person name="Lehtioe J."/>
        </authorList>
    </citation>
    <scope>NUCLEOTIDE SEQUENCE [LARGE SCALE GENOMIC DNA]</scope>
    <source>
        <strain evidence="3">ATCC 42132</strain>
    </source>
</reference>
<feature type="compositionally biased region" description="Basic and acidic residues" evidence="1">
    <location>
        <begin position="311"/>
        <end position="325"/>
    </location>
</feature>
<dbReference type="Pfam" id="PF04000">
    <property type="entry name" value="Sas10_Utp3"/>
    <property type="match status" value="1"/>
</dbReference>
<dbReference type="GO" id="GO:0000462">
    <property type="term" value="P:maturation of SSU-rRNA from tricistronic rRNA transcript (SSU-rRNA, 5.8S rRNA, LSU-rRNA)"/>
    <property type="evidence" value="ECO:0007669"/>
    <property type="project" value="TreeGrafter"/>
</dbReference>
<feature type="compositionally biased region" description="Basic and acidic residues" evidence="1">
    <location>
        <begin position="168"/>
        <end position="180"/>
    </location>
</feature>
<dbReference type="PANTHER" id="PTHR13237:SF9">
    <property type="entry name" value="NEUROGUIDIN"/>
    <property type="match status" value="1"/>
</dbReference>
<gene>
    <name evidence="2" type="ORF">MSYG_2365</name>
</gene>
<dbReference type="OMA" id="PVHYNET"/>
<evidence type="ECO:0000313" key="3">
    <source>
        <dbReference type="Proteomes" id="UP000186303"/>
    </source>
</evidence>
<dbReference type="Proteomes" id="UP000186303">
    <property type="component" value="Chromosome 3"/>
</dbReference>
<evidence type="ECO:0000313" key="2">
    <source>
        <dbReference type="EMBL" id="SHO78023.1"/>
    </source>
</evidence>
<dbReference type="GO" id="GO:0032040">
    <property type="term" value="C:small-subunit processome"/>
    <property type="evidence" value="ECO:0007669"/>
    <property type="project" value="TreeGrafter"/>
</dbReference>